<reference evidence="3" key="1">
    <citation type="submission" date="2017-01" db="EMBL/GenBank/DDBJ databases">
        <authorList>
            <person name="Wang Y."/>
            <person name="White M."/>
            <person name="Kvist S."/>
            <person name="Moncalvo J.-M."/>
        </authorList>
    </citation>
    <scope>NUCLEOTIDE SEQUENCE [LARGE SCALE GENOMIC DNA]</scope>
    <source>
        <strain evidence="3">COL-18-3</strain>
    </source>
</reference>
<dbReference type="AlphaFoldDB" id="A0A1R1PEV3"/>
<comment type="caution">
    <text evidence="2">The sequence shown here is derived from an EMBL/GenBank/DDBJ whole genome shotgun (WGS) entry which is preliminary data.</text>
</comment>
<dbReference type="EMBL" id="LSSK01001558">
    <property type="protein sequence ID" value="OMH79412.1"/>
    <property type="molecule type" value="Genomic_DNA"/>
</dbReference>
<protein>
    <submittedName>
        <fullName evidence="2">Uncharacterized protein</fullName>
    </submittedName>
</protein>
<name>A0A1R1PEV3_ZANCU</name>
<evidence type="ECO:0000256" key="1">
    <source>
        <dbReference type="SAM" id="MobiDB-lite"/>
    </source>
</evidence>
<feature type="region of interest" description="Disordered" evidence="1">
    <location>
        <begin position="34"/>
        <end position="59"/>
    </location>
</feature>
<evidence type="ECO:0000313" key="2">
    <source>
        <dbReference type="EMBL" id="OMH79412.1"/>
    </source>
</evidence>
<dbReference type="Proteomes" id="UP000188320">
    <property type="component" value="Unassembled WGS sequence"/>
</dbReference>
<evidence type="ECO:0000313" key="3">
    <source>
        <dbReference type="Proteomes" id="UP000188320"/>
    </source>
</evidence>
<feature type="non-terminal residue" evidence="2">
    <location>
        <position position="122"/>
    </location>
</feature>
<sequence length="122" mass="13671">MSQEQDINATLQFLVESVNTLMLNQQAMAAKVTERAENSTAPPAEVPPEVPPVMASTSRAPLGPHLAIRSEPVELRTYHELVAFVPSIGENFYKTAYTGKERAEVYQKFYKNTDMNYKPPKI</sequence>
<accession>A0A1R1PEV3</accession>
<keyword evidence="3" id="KW-1185">Reference proteome</keyword>
<proteinExistence type="predicted"/>
<gene>
    <name evidence="2" type="ORF">AX774_g7169</name>
</gene>
<organism evidence="2 3">
    <name type="scientific">Zancudomyces culisetae</name>
    <name type="common">Gut fungus</name>
    <name type="synonym">Smittium culisetae</name>
    <dbReference type="NCBI Taxonomy" id="1213189"/>
    <lineage>
        <taxon>Eukaryota</taxon>
        <taxon>Fungi</taxon>
        <taxon>Fungi incertae sedis</taxon>
        <taxon>Zoopagomycota</taxon>
        <taxon>Kickxellomycotina</taxon>
        <taxon>Harpellomycetes</taxon>
        <taxon>Harpellales</taxon>
        <taxon>Legeriomycetaceae</taxon>
        <taxon>Zancudomyces</taxon>
    </lineage>
</organism>